<sequence>MMFEDSQEPGVSFAVDQYPDQEPDVIQCSQGHRTTLSLRTQQGGSICLLCFSNLISNPRAPTLHVSYALSQLSLALSEAPFLNSLLSFHPHFLISPLLHALSSFDDDPIAQQLIDIISALCASANDSVTADFIAQVSGKLSSGALAWSRRQLYMLHCLGVLLNRQINDPCMHIRDKDALVSNLVAGLQLPSDEIRGEILFVLYKLSAQGYASKDCVGANVLHAFCPSLLRLSMEALLKTQRDDVRLNGIGSLLGNVLISHCKATSTNAAAIGLFGNGLGNEISSLSSDEADHFMQTTEEGLDESPLSILFAEAIKGPLLSSDSQVQISTLDLIFHYLSCGDASPRQIQILVEENIVDYVFEILRLSASTSNIDELALILSRMFERHRDGEIGMIPETFVLVCSIFVVLLKFPSSQGASNLPSLLQEALKHAVLACLTVSENDPGRLLHSLYLLKEAYSYGQEECSANKSSNFELRTSIVEICTSHILPWFSMAVNELDEETVMGVFETFHFILVQNPDIQATELAKVLLSSSWFSFSFGCLGLFPAEMMKWRVYLMLSSLVEVLLGNQSGQHIRDAAFFLPSDPIDLLFLLGQKNSRDVDLSSCQAAVLLLLHFSCLHDDWLADERSVLASLEQYILVNSGDFLSGSIDSLTMMQVLNLYGLCRGLSKLRNQVSHSLEAERILFHMLSQSEWDLHSATIHPVAVRWLFQQEKISKPLSSQLLKFCRIDCSDRNQILIHRDKSHIIDVSVIADLVATRDNHAAKLLVCLLVELAEEGAQNQDIITVVNLISAVINIFPAASDQLCLHGIGNSILMVVYYNSGHSSSSELLVAILLLLFNILSTVHHETLSDGEPWLALSTKLIDCLIPEVRKYGWNHEGLILVGILSLILHHSSGHALIEATKSIIFNASLISIINSTVQVVTSKGPALIEYDEGTSSGESLILLLLLYYFTLRCFRVILPEVADRQTFLESTDMTQSVSTINIHHHDLCRMIHFGSPIVKLVASSCLLEFLSGISYQKKGKHVVSQCYIGYLKTLTIVLEGQVFNDDIRVAMNCCLCLSIILGWEKELEMQESGVVRGNWYRLIVEEMVMSMAVPCLASKSFINHHKPAVHLTVALLKLEKTPGWMRIVFDDLSLSSIIENLKVVDVSSEMVLLFRALLESGFLKAEHITSLNIVFQACRKRMYNNGKEQISDKHARRSVTWADDPAEICEYLVHLMVSRSCSDTDSGNRRLSNEIEKFSRSLTEGTRDTPDRESFMSDTTRPADLCNSSSSIATRSSTTVDRDR</sequence>
<dbReference type="Proteomes" id="UP000436088">
    <property type="component" value="Unassembled WGS sequence"/>
</dbReference>
<gene>
    <name evidence="2" type="ORF">F3Y22_tig00002866pilonHSYRG00012</name>
</gene>
<comment type="caution">
    <text evidence="2">The sequence shown here is derived from an EMBL/GenBank/DDBJ whole genome shotgun (WGS) entry which is preliminary data.</text>
</comment>
<evidence type="ECO:0000313" key="3">
    <source>
        <dbReference type="Proteomes" id="UP000436088"/>
    </source>
</evidence>
<feature type="compositionally biased region" description="Low complexity" evidence="1">
    <location>
        <begin position="1269"/>
        <end position="1285"/>
    </location>
</feature>
<dbReference type="PANTHER" id="PTHR36379">
    <property type="entry name" value="PROTEIN PRD1"/>
    <property type="match status" value="1"/>
</dbReference>
<protein>
    <submittedName>
        <fullName evidence="2">Pentatricopeptide repeat-containing protein</fullName>
    </submittedName>
</protein>
<dbReference type="PANTHER" id="PTHR36379:SF1">
    <property type="entry name" value="PUTATIVE RECOMBINATION INITIATION DEFECT 1-RELATED"/>
    <property type="match status" value="1"/>
</dbReference>
<dbReference type="EMBL" id="VEPZ02000199">
    <property type="protein sequence ID" value="KAE8730828.1"/>
    <property type="molecule type" value="Genomic_DNA"/>
</dbReference>
<dbReference type="GO" id="GO:0042138">
    <property type="term" value="P:meiotic DNA double-strand break formation"/>
    <property type="evidence" value="ECO:0007669"/>
    <property type="project" value="InterPro"/>
</dbReference>
<keyword evidence="3" id="KW-1185">Reference proteome</keyword>
<feature type="compositionally biased region" description="Basic and acidic residues" evidence="1">
    <location>
        <begin position="1240"/>
        <end position="1256"/>
    </location>
</feature>
<reference evidence="2" key="1">
    <citation type="submission" date="2019-09" db="EMBL/GenBank/DDBJ databases">
        <title>Draft genome information of white flower Hibiscus syriacus.</title>
        <authorList>
            <person name="Kim Y.-M."/>
        </authorList>
    </citation>
    <scope>NUCLEOTIDE SEQUENCE [LARGE SCALE GENOMIC DNA]</scope>
    <source>
        <strain evidence="2">YM2019G1</strain>
    </source>
</reference>
<organism evidence="2 3">
    <name type="scientific">Hibiscus syriacus</name>
    <name type="common">Rose of Sharon</name>
    <dbReference type="NCBI Taxonomy" id="106335"/>
    <lineage>
        <taxon>Eukaryota</taxon>
        <taxon>Viridiplantae</taxon>
        <taxon>Streptophyta</taxon>
        <taxon>Embryophyta</taxon>
        <taxon>Tracheophyta</taxon>
        <taxon>Spermatophyta</taxon>
        <taxon>Magnoliopsida</taxon>
        <taxon>eudicotyledons</taxon>
        <taxon>Gunneridae</taxon>
        <taxon>Pentapetalae</taxon>
        <taxon>rosids</taxon>
        <taxon>malvids</taxon>
        <taxon>Malvales</taxon>
        <taxon>Malvaceae</taxon>
        <taxon>Malvoideae</taxon>
        <taxon>Hibiscus</taxon>
    </lineage>
</organism>
<accession>A0A6A3CUB7</accession>
<feature type="region of interest" description="Disordered" evidence="1">
    <location>
        <begin position="1240"/>
        <end position="1285"/>
    </location>
</feature>
<evidence type="ECO:0000256" key="1">
    <source>
        <dbReference type="SAM" id="MobiDB-lite"/>
    </source>
</evidence>
<proteinExistence type="predicted"/>
<evidence type="ECO:0000313" key="2">
    <source>
        <dbReference type="EMBL" id="KAE8730828.1"/>
    </source>
</evidence>
<dbReference type="InterPro" id="IPR044968">
    <property type="entry name" value="PRD1"/>
</dbReference>
<name>A0A6A3CUB7_HIBSY</name>